<sequence>MAMAISKDRRVALSVSADHLVGRYDLLVIYGEFLLLSAKYPHYLAFQAAEDAENVQSSCTVHRTKHPGNGSIAIRDDGRVCAIGGWDGK</sequence>
<evidence type="ECO:0000313" key="2">
    <source>
        <dbReference type="Proteomes" id="UP000186601"/>
    </source>
</evidence>
<dbReference type="STRING" id="98765.A0A2R6NX63"/>
<reference evidence="1 2" key="1">
    <citation type="submission" date="2018-02" db="EMBL/GenBank/DDBJ databases">
        <title>Genome sequence of the basidiomycete white-rot fungus Phlebia centrifuga.</title>
        <authorList>
            <person name="Granchi Z."/>
            <person name="Peng M."/>
            <person name="de Vries R.P."/>
            <person name="Hilden K."/>
            <person name="Makela M.R."/>
            <person name="Grigoriev I."/>
            <person name="Riley R."/>
        </authorList>
    </citation>
    <scope>NUCLEOTIDE SEQUENCE [LARGE SCALE GENOMIC DNA]</scope>
    <source>
        <strain evidence="1 2">FBCC195</strain>
    </source>
</reference>
<evidence type="ECO:0000313" key="1">
    <source>
        <dbReference type="EMBL" id="PSR78992.1"/>
    </source>
</evidence>
<comment type="caution">
    <text evidence="1">The sequence shown here is derived from an EMBL/GenBank/DDBJ whole genome shotgun (WGS) entry which is preliminary data.</text>
</comment>
<dbReference type="Proteomes" id="UP000186601">
    <property type="component" value="Unassembled WGS sequence"/>
</dbReference>
<gene>
    <name evidence="1" type="ORF">PHLCEN_2v7179</name>
</gene>
<dbReference type="EMBL" id="MLYV02000712">
    <property type="protein sequence ID" value="PSR78992.1"/>
    <property type="molecule type" value="Genomic_DNA"/>
</dbReference>
<organism evidence="1 2">
    <name type="scientific">Hermanssonia centrifuga</name>
    <dbReference type="NCBI Taxonomy" id="98765"/>
    <lineage>
        <taxon>Eukaryota</taxon>
        <taxon>Fungi</taxon>
        <taxon>Dikarya</taxon>
        <taxon>Basidiomycota</taxon>
        <taxon>Agaricomycotina</taxon>
        <taxon>Agaricomycetes</taxon>
        <taxon>Polyporales</taxon>
        <taxon>Meruliaceae</taxon>
        <taxon>Hermanssonia</taxon>
    </lineage>
</organism>
<keyword evidence="2" id="KW-1185">Reference proteome</keyword>
<accession>A0A2R6NX63</accession>
<protein>
    <submittedName>
        <fullName evidence="1">Uncharacterized protein</fullName>
    </submittedName>
</protein>
<proteinExistence type="predicted"/>
<dbReference type="AlphaFoldDB" id="A0A2R6NX63"/>
<name>A0A2R6NX63_9APHY</name>
<dbReference type="OrthoDB" id="7668193at2759"/>